<name>A0ABR6PEE5_9SPHI</name>
<proteinExistence type="predicted"/>
<reference evidence="1 2" key="1">
    <citation type="submission" date="2020-08" db="EMBL/GenBank/DDBJ databases">
        <title>Genomic Encyclopedia of Type Strains, Phase IV (KMG-V): Genome sequencing to study the core and pangenomes of soil and plant-associated prokaryotes.</title>
        <authorList>
            <person name="Whitman W."/>
        </authorList>
    </citation>
    <scope>NUCLEOTIDE SEQUENCE [LARGE SCALE GENOMIC DNA]</scope>
    <source>
        <strain evidence="1 2">ANJLi2</strain>
    </source>
</reference>
<evidence type="ECO:0000313" key="1">
    <source>
        <dbReference type="EMBL" id="MBB6108129.1"/>
    </source>
</evidence>
<dbReference type="EMBL" id="JACHCB010000002">
    <property type="protein sequence ID" value="MBB6108129.1"/>
    <property type="molecule type" value="Genomic_DNA"/>
</dbReference>
<accession>A0ABR6PEE5</accession>
<comment type="caution">
    <text evidence="1">The sequence shown here is derived from an EMBL/GenBank/DDBJ whole genome shotgun (WGS) entry which is preliminary data.</text>
</comment>
<evidence type="ECO:0000313" key="2">
    <source>
        <dbReference type="Proteomes" id="UP000541583"/>
    </source>
</evidence>
<dbReference type="Proteomes" id="UP000541583">
    <property type="component" value="Unassembled WGS sequence"/>
</dbReference>
<sequence>MQISNVQMIFKPTTHLKFACLIAFHLQICTSEICTFIITQSRFLQKRNLPAAGMSISMSGRRGYH</sequence>
<organism evidence="1 2">
    <name type="scientific">Mucilaginibacter lappiensis</name>
    <dbReference type="NCBI Taxonomy" id="354630"/>
    <lineage>
        <taxon>Bacteria</taxon>
        <taxon>Pseudomonadati</taxon>
        <taxon>Bacteroidota</taxon>
        <taxon>Sphingobacteriia</taxon>
        <taxon>Sphingobacteriales</taxon>
        <taxon>Sphingobacteriaceae</taxon>
        <taxon>Mucilaginibacter</taxon>
    </lineage>
</organism>
<keyword evidence="2" id="KW-1185">Reference proteome</keyword>
<gene>
    <name evidence="1" type="ORF">HDF23_000864</name>
</gene>
<protein>
    <submittedName>
        <fullName evidence="1">Uncharacterized protein</fullName>
    </submittedName>
</protein>